<evidence type="ECO:0000313" key="1">
    <source>
        <dbReference type="EMBL" id="RAO79905.1"/>
    </source>
</evidence>
<reference evidence="1 2" key="1">
    <citation type="submission" date="2018-06" db="EMBL/GenBank/DDBJ databases">
        <title>Draft genome sequence of hyperthermophilic methanogen Methanothermobacter tenebrarum sp. MCM-B 1447.</title>
        <authorList>
            <person name="Pore S.D."/>
            <person name="Dagar S."/>
            <person name="Dhakephalkar P.K."/>
        </authorList>
    </citation>
    <scope>NUCLEOTIDE SEQUENCE [LARGE SCALE GENOMIC DNA]</scope>
    <source>
        <strain evidence="1 2">MCM B 1447</strain>
    </source>
</reference>
<organism evidence="1 2">
    <name type="scientific">Methanothermobacter tenebrarum</name>
    <dbReference type="NCBI Taxonomy" id="680118"/>
    <lineage>
        <taxon>Archaea</taxon>
        <taxon>Methanobacteriati</taxon>
        <taxon>Methanobacteriota</taxon>
        <taxon>Methanomada group</taxon>
        <taxon>Methanobacteria</taxon>
        <taxon>Methanobacteriales</taxon>
        <taxon>Methanobacteriaceae</taxon>
        <taxon>Methanothermobacter</taxon>
    </lineage>
</organism>
<dbReference type="OrthoDB" id="82384at2157"/>
<proteinExistence type="predicted"/>
<accession>A0A328PJ41</accession>
<dbReference type="AlphaFoldDB" id="A0A328PJ41"/>
<protein>
    <submittedName>
        <fullName evidence="1">Uncharacterized protein</fullName>
    </submittedName>
</protein>
<name>A0A328PJ41_9EURY</name>
<evidence type="ECO:0000313" key="2">
    <source>
        <dbReference type="Proteomes" id="UP000249782"/>
    </source>
</evidence>
<dbReference type="EMBL" id="QLOE01000001">
    <property type="protein sequence ID" value="RAO79905.1"/>
    <property type="molecule type" value="Genomic_DNA"/>
</dbReference>
<keyword evidence="2" id="KW-1185">Reference proteome</keyword>
<comment type="caution">
    <text evidence="1">The sequence shown here is derived from an EMBL/GenBank/DDBJ whole genome shotgun (WGS) entry which is preliminary data.</text>
</comment>
<dbReference type="RefSeq" id="WP_112093216.1">
    <property type="nucleotide sequence ID" value="NZ_QLOE01000001.1"/>
</dbReference>
<sequence>MDSRILSVMVLCVLLLGVFAVAAENETNQTSNKSNTTNNTTVQPLSVWSSVSVTPSTLDLGTVPPDGIERSYQNAATVTVTYILAFNDHLYVRATGDLIGANGSIPLSNLKFSTSNVPKRSFTTTNYIIANYSGLLGTLTVPMNFYITVPSYTDPETYSVTIIYTAT</sequence>
<gene>
    <name evidence="1" type="ORF">DPC56_01105</name>
</gene>
<dbReference type="Proteomes" id="UP000249782">
    <property type="component" value="Unassembled WGS sequence"/>
</dbReference>